<keyword evidence="4" id="KW-1185">Reference proteome</keyword>
<evidence type="ECO:0000259" key="2">
    <source>
        <dbReference type="Pfam" id="PF13439"/>
    </source>
</evidence>
<evidence type="ECO:0000259" key="1">
    <source>
        <dbReference type="Pfam" id="PF00534"/>
    </source>
</evidence>
<feature type="domain" description="Glycosyltransferase subfamily 4-like N-terminal" evidence="2">
    <location>
        <begin position="11"/>
        <end position="153"/>
    </location>
</feature>
<dbReference type="Pfam" id="PF13439">
    <property type="entry name" value="Glyco_transf_4"/>
    <property type="match status" value="1"/>
</dbReference>
<dbReference type="SUPFAM" id="SSF53756">
    <property type="entry name" value="UDP-Glycosyltransferase/glycogen phosphorylase"/>
    <property type="match status" value="1"/>
</dbReference>
<dbReference type="Gene3D" id="3.40.50.2000">
    <property type="entry name" value="Glycogen Phosphorylase B"/>
    <property type="match status" value="2"/>
</dbReference>
<dbReference type="Pfam" id="PF00534">
    <property type="entry name" value="Glycos_transf_1"/>
    <property type="match status" value="1"/>
</dbReference>
<dbReference type="OrthoDB" id="467778at2"/>
<dbReference type="RefSeq" id="WP_006098031.1">
    <property type="nucleotide sequence ID" value="NZ_DS989841.1"/>
</dbReference>
<dbReference type="InterPro" id="IPR001296">
    <property type="entry name" value="Glyco_trans_1"/>
</dbReference>
<dbReference type="STRING" id="118168.MC7420_7209"/>
<dbReference type="EMBL" id="DS989841">
    <property type="protein sequence ID" value="EDX78556.1"/>
    <property type="molecule type" value="Genomic_DNA"/>
</dbReference>
<dbReference type="Proteomes" id="UP000003835">
    <property type="component" value="Unassembled WGS sequence"/>
</dbReference>
<dbReference type="AlphaFoldDB" id="B4VHA0"/>
<feature type="domain" description="Glycosyl transferase family 1" evidence="1">
    <location>
        <begin position="192"/>
        <end position="357"/>
    </location>
</feature>
<dbReference type="CDD" id="cd03801">
    <property type="entry name" value="GT4_PimA-like"/>
    <property type="match status" value="1"/>
</dbReference>
<evidence type="ECO:0000313" key="3">
    <source>
        <dbReference type="EMBL" id="EDX78556.1"/>
    </source>
</evidence>
<dbReference type="PANTHER" id="PTHR12526">
    <property type="entry name" value="GLYCOSYLTRANSFERASE"/>
    <property type="match status" value="1"/>
</dbReference>
<reference evidence="3 4" key="1">
    <citation type="submission" date="2008-07" db="EMBL/GenBank/DDBJ databases">
        <authorList>
            <person name="Tandeau de Marsac N."/>
            <person name="Ferriera S."/>
            <person name="Johnson J."/>
            <person name="Kravitz S."/>
            <person name="Beeson K."/>
            <person name="Sutton G."/>
            <person name="Rogers Y.-H."/>
            <person name="Friedman R."/>
            <person name="Frazier M."/>
            <person name="Venter J.C."/>
        </authorList>
    </citation>
    <scope>NUCLEOTIDE SEQUENCE [LARGE SCALE GENOMIC DNA]</scope>
    <source>
        <strain evidence="3 4">PCC 7420</strain>
    </source>
</reference>
<proteinExistence type="predicted"/>
<sequence>MKLLYYSPSSYGGIADYAHEQANALIDLGVDVTFLCTNKYPLSRGETYKTVPILQDINPSQPLNNKVLKKIYSSSILLSNFKTLARFIEENDFRYVLLGSYIEYLAPLWSKYLRGLAKRGVKFGAIVHDPMRNTVLGPLWWHRWSIACGYSFLREAFVHEAIELDTIKPMPKLRTTVIPFGAYYFPKPNSSREEMRDRLKLPLDAKVLLSFGHIRDNKNLDLVIQAIANFSDIYLIVAGQENSSSQKPVVFYQDLAQKVGVAERCRWKIGLIPQQEVANLFIASDLTVLCYSNNFKSASSVLSVAANYQKPCLASAGSGLLQSVVKKYQLGIWVYPDCIDSIIIGLKRWLEYPISPNWKQYLIENSWSKNASLILEAFKEKRETVK</sequence>
<evidence type="ECO:0000313" key="4">
    <source>
        <dbReference type="Proteomes" id="UP000003835"/>
    </source>
</evidence>
<keyword evidence="3" id="KW-0808">Transferase</keyword>
<dbReference type="InterPro" id="IPR028098">
    <property type="entry name" value="Glyco_trans_4-like_N"/>
</dbReference>
<dbReference type="eggNOG" id="COG0438">
    <property type="taxonomic scope" value="Bacteria"/>
</dbReference>
<dbReference type="HOGENOM" id="CLU_721230_0_0_3"/>
<gene>
    <name evidence="3" type="ORF">MC7420_7209</name>
</gene>
<name>B4VHA0_9CYAN</name>
<dbReference type="PANTHER" id="PTHR12526:SF638">
    <property type="entry name" value="SPORE COAT PROTEIN SA"/>
    <property type="match status" value="1"/>
</dbReference>
<dbReference type="GO" id="GO:0016757">
    <property type="term" value="F:glycosyltransferase activity"/>
    <property type="evidence" value="ECO:0007669"/>
    <property type="project" value="InterPro"/>
</dbReference>
<organism evidence="3 4">
    <name type="scientific">Coleofasciculus chthonoplastes PCC 7420</name>
    <dbReference type="NCBI Taxonomy" id="118168"/>
    <lineage>
        <taxon>Bacteria</taxon>
        <taxon>Bacillati</taxon>
        <taxon>Cyanobacteriota</taxon>
        <taxon>Cyanophyceae</taxon>
        <taxon>Coleofasciculales</taxon>
        <taxon>Coleofasciculaceae</taxon>
        <taxon>Coleofasciculus</taxon>
    </lineage>
</organism>
<protein>
    <submittedName>
        <fullName evidence="3">Glycosyl transferase, group 1 family protein</fullName>
    </submittedName>
</protein>
<accession>B4VHA0</accession>